<dbReference type="EMBL" id="AMCV02000042">
    <property type="protein sequence ID" value="TDZ15214.1"/>
    <property type="molecule type" value="Genomic_DNA"/>
</dbReference>
<reference evidence="4" key="1">
    <citation type="journal article" date="2013" name="New Phytol.">
        <title>Comparative genomic and transcriptomic analyses reveal the hemibiotrophic stage shift of Colletotrichum fungi.</title>
        <authorList>
            <person name="Gan P."/>
            <person name="Ikeda K."/>
            <person name="Irieda H."/>
            <person name="Narusaka M."/>
            <person name="O'Connell R.J."/>
            <person name="Narusaka Y."/>
            <person name="Takano Y."/>
            <person name="Kubo Y."/>
            <person name="Shirasu K."/>
        </authorList>
    </citation>
    <scope>NUCLEOTIDE SEQUENCE [LARGE SCALE GENOMIC DNA]</scope>
    <source>
        <strain evidence="4">104-T / ATCC 96160 / CBS 514.97 / LARS 414 / MAFF 240422</strain>
    </source>
</reference>
<dbReference type="InterPro" id="IPR006157">
    <property type="entry name" value="FolB_dom"/>
</dbReference>
<dbReference type="Gene3D" id="3.30.1130.10">
    <property type="match status" value="2"/>
</dbReference>
<dbReference type="InterPro" id="IPR043133">
    <property type="entry name" value="GTP-CH-I_C/QueF"/>
</dbReference>
<comment type="caution">
    <text evidence="3">The sequence shown here is derived from an EMBL/GenBank/DDBJ whole genome shotgun (WGS) entry which is preliminary data.</text>
</comment>
<protein>
    <recommendedName>
        <fullName evidence="2">Dihydroneopterin aldolase/epimerase domain-containing protein</fullName>
    </recommendedName>
</protein>
<dbReference type="STRING" id="1213857.N4V953"/>
<sequence length="323" mass="34626">MVDQLIMRSGIPQTTRFTSAWQVRAEAGEPSAVIRVCGLQGTIQAGTDAWGRRGKSQPIVASVELSMASPFHAASASDRVGDDTVHYGLLAKTMLSSFETINKDAEAVSHPSSYTTLRAAADRIWSDITGFTLQDLAGAESGLTLEPAKGGGFLSGKLPAVRYMNLGVTLPKASLLGSGVTFFISAVFTPYKDNLVATVTRSCSLGIHGLRLPTLIGVNSNERLARQVVQVDVDIDIFDASEDVYVEIEDVIVKTLEESSFETLEALGPTITGVIRREVRNMPGASTANKHRWVIKVAMEKPTAITMAAASRVEYRDVPSPAN</sequence>
<feature type="domain" description="Dihydroneopterin aldolase/epimerase" evidence="2">
    <location>
        <begin position="205"/>
        <end position="317"/>
    </location>
</feature>
<dbReference type="SUPFAM" id="SSF55620">
    <property type="entry name" value="Tetrahydrobiopterin biosynthesis enzymes-like"/>
    <property type="match status" value="1"/>
</dbReference>
<dbReference type="OrthoDB" id="5425486at2759"/>
<dbReference type="GO" id="GO:0046656">
    <property type="term" value="P:folic acid biosynthetic process"/>
    <property type="evidence" value="ECO:0007669"/>
    <property type="project" value="UniProtKB-KW"/>
</dbReference>
<gene>
    <name evidence="3" type="ORF">Cob_v011870</name>
</gene>
<evidence type="ECO:0000256" key="1">
    <source>
        <dbReference type="ARBA" id="ARBA00022909"/>
    </source>
</evidence>
<organism evidence="3 4">
    <name type="scientific">Colletotrichum orbiculare (strain 104-T / ATCC 96160 / CBS 514.97 / LARS 414 / MAFF 240422)</name>
    <name type="common">Cucumber anthracnose fungus</name>
    <name type="synonym">Colletotrichum lagenarium</name>
    <dbReference type="NCBI Taxonomy" id="1213857"/>
    <lineage>
        <taxon>Eukaryota</taxon>
        <taxon>Fungi</taxon>
        <taxon>Dikarya</taxon>
        <taxon>Ascomycota</taxon>
        <taxon>Pezizomycotina</taxon>
        <taxon>Sordariomycetes</taxon>
        <taxon>Hypocreomycetidae</taxon>
        <taxon>Glomerellales</taxon>
        <taxon>Glomerellaceae</taxon>
        <taxon>Colletotrichum</taxon>
        <taxon>Colletotrichum orbiculare species complex</taxon>
    </lineage>
</organism>
<evidence type="ECO:0000313" key="3">
    <source>
        <dbReference type="EMBL" id="TDZ15214.1"/>
    </source>
</evidence>
<dbReference type="AlphaFoldDB" id="N4V953"/>
<dbReference type="eggNOG" id="ENOG502SSW3">
    <property type="taxonomic scope" value="Eukaryota"/>
</dbReference>
<name>N4V953_COLOR</name>
<dbReference type="HOGENOM" id="CLU_062068_0_0_1"/>
<evidence type="ECO:0000313" key="4">
    <source>
        <dbReference type="Proteomes" id="UP000014480"/>
    </source>
</evidence>
<reference evidence="4" key="2">
    <citation type="journal article" date="2019" name="Mol. Plant Microbe Interact.">
        <title>Genome sequence resources for four phytopathogenic fungi from the Colletotrichum orbiculare species complex.</title>
        <authorList>
            <person name="Gan P."/>
            <person name="Tsushima A."/>
            <person name="Narusaka M."/>
            <person name="Narusaka Y."/>
            <person name="Takano Y."/>
            <person name="Kubo Y."/>
            <person name="Shirasu K."/>
        </authorList>
    </citation>
    <scope>GENOME REANNOTATION</scope>
    <source>
        <strain evidence="4">104-T / ATCC 96160 / CBS 514.97 / LARS 414 / MAFF 240422</strain>
    </source>
</reference>
<dbReference type="Proteomes" id="UP000014480">
    <property type="component" value="Unassembled WGS sequence"/>
</dbReference>
<keyword evidence="4" id="KW-1185">Reference proteome</keyword>
<proteinExistence type="predicted"/>
<evidence type="ECO:0000259" key="2">
    <source>
        <dbReference type="SMART" id="SM00905"/>
    </source>
</evidence>
<dbReference type="GO" id="GO:0004150">
    <property type="term" value="F:dihydroneopterin aldolase activity"/>
    <property type="evidence" value="ECO:0007669"/>
    <property type="project" value="InterPro"/>
</dbReference>
<keyword evidence="1" id="KW-0289">Folate biosynthesis</keyword>
<dbReference type="SMART" id="SM00905">
    <property type="entry name" value="FolB"/>
    <property type="match status" value="1"/>
</dbReference>
<dbReference type="Pfam" id="PF02152">
    <property type="entry name" value="FolB"/>
    <property type="match status" value="1"/>
</dbReference>
<accession>N4V953</accession>